<evidence type="ECO:0000313" key="2">
    <source>
        <dbReference type="Proteomes" id="UP000070255"/>
    </source>
</evidence>
<proteinExistence type="predicted"/>
<evidence type="ECO:0000313" key="1">
    <source>
        <dbReference type="EMBL" id="KWZ37827.1"/>
    </source>
</evidence>
<reference evidence="1 2" key="1">
    <citation type="submission" date="2015-11" db="EMBL/GenBank/DDBJ databases">
        <authorList>
            <person name="Sahl J."/>
            <person name="Wagner D."/>
            <person name="Keim P."/>
        </authorList>
    </citation>
    <scope>NUCLEOTIDE SEQUENCE [LARGE SCALE GENOMIC DNA]</scope>
    <source>
        <strain evidence="1 2">BDU18</strain>
    </source>
</reference>
<organism evidence="1 2">
    <name type="scientific">Burkholderia savannae</name>
    <dbReference type="NCBI Taxonomy" id="1637837"/>
    <lineage>
        <taxon>Bacteria</taxon>
        <taxon>Pseudomonadati</taxon>
        <taxon>Pseudomonadota</taxon>
        <taxon>Betaproteobacteria</taxon>
        <taxon>Burkholderiales</taxon>
        <taxon>Burkholderiaceae</taxon>
        <taxon>Burkholderia</taxon>
        <taxon>pseudomallei group</taxon>
    </lineage>
</organism>
<accession>A0ABR5T3L4</accession>
<keyword evidence="2" id="KW-1185">Reference proteome</keyword>
<protein>
    <submittedName>
        <fullName evidence="1">Uncharacterized protein</fullName>
    </submittedName>
</protein>
<gene>
    <name evidence="1" type="ORF">WS72_23130</name>
</gene>
<name>A0ABR5T3L4_9BURK</name>
<comment type="caution">
    <text evidence="1">The sequence shown here is derived from an EMBL/GenBank/DDBJ whole genome shotgun (WGS) entry which is preliminary data.</text>
</comment>
<dbReference type="EMBL" id="LNJQ01000004">
    <property type="protein sequence ID" value="KWZ37827.1"/>
    <property type="molecule type" value="Genomic_DNA"/>
</dbReference>
<sequence length="69" mass="6997">MARATGVGVGGDALSPRARAWRSTARAARRKRMPGVGEACLARRANASRKARGASNLSGCGLVKAACAS</sequence>
<dbReference type="Proteomes" id="UP000070255">
    <property type="component" value="Unassembled WGS sequence"/>
</dbReference>